<protein>
    <submittedName>
        <fullName evidence="2">Helix-turn-helix domain-containing protein</fullName>
    </submittedName>
</protein>
<dbReference type="InterPro" id="IPR012318">
    <property type="entry name" value="HTH_CRP"/>
</dbReference>
<dbReference type="RefSeq" id="WP_359780310.1">
    <property type="nucleotide sequence ID" value="NZ_JBEYRR010000007.1"/>
</dbReference>
<feature type="domain" description="HTH crp-type" evidence="1">
    <location>
        <begin position="186"/>
        <end position="268"/>
    </location>
</feature>
<keyword evidence="3" id="KW-1185">Reference proteome</keyword>
<comment type="caution">
    <text evidence="2">The sequence shown here is derived from an EMBL/GenBank/DDBJ whole genome shotgun (WGS) entry which is preliminary data.</text>
</comment>
<dbReference type="InterPro" id="IPR036390">
    <property type="entry name" value="WH_DNA-bd_sf"/>
</dbReference>
<evidence type="ECO:0000313" key="3">
    <source>
        <dbReference type="Proteomes" id="UP001553843"/>
    </source>
</evidence>
<dbReference type="Proteomes" id="UP001553843">
    <property type="component" value="Unassembled WGS sequence"/>
</dbReference>
<gene>
    <name evidence="2" type="ORF">AB0887_38060</name>
</gene>
<proteinExistence type="predicted"/>
<dbReference type="InterPro" id="IPR014710">
    <property type="entry name" value="RmlC-like_jellyroll"/>
</dbReference>
<evidence type="ECO:0000313" key="2">
    <source>
        <dbReference type="EMBL" id="MEW2367714.1"/>
    </source>
</evidence>
<dbReference type="Gene3D" id="2.60.120.10">
    <property type="entry name" value="Jelly Rolls"/>
    <property type="match status" value="1"/>
</dbReference>
<sequence length="281" mass="31324">MNDTRTGDEGANRLVTGSRAGIQLTTQRLAAAGYDMPGVSVEPRSHRAMRVLQYYYLQQGLGHDVADELARFSQLYRHQRSTESEPLNAHHIEFVLFGTVLVNGRIWGGNYVLGNLDLFTDVPSVNRLEQVQFLSATRTVRIPRKALRSIAVRNLPVVRMVHQRLMTYVLEFEDIYGTDVCKPIHRVARLLFHLAYQQGLGAEILSGALDPNIVTGPTQRDFANALGLGVSTVEKALKELREHKILADTSHGRMNRTYRILDAVQLRAVGLGATLPDLGSQ</sequence>
<dbReference type="EMBL" id="JBEYRS010000031">
    <property type="protein sequence ID" value="MEW2367714.1"/>
    <property type="molecule type" value="Genomic_DNA"/>
</dbReference>
<reference evidence="2 3" key="1">
    <citation type="submission" date="2024-06" db="EMBL/GenBank/DDBJ databases">
        <title>The Natural Products Discovery Center: Release of the First 8490 Sequenced Strains for Exploring Actinobacteria Biosynthetic Diversity.</title>
        <authorList>
            <person name="Kalkreuter E."/>
            <person name="Kautsar S.A."/>
            <person name="Yang D."/>
            <person name="Bader C.D."/>
            <person name="Teijaro C.N."/>
            <person name="Fluegel L."/>
            <person name="Davis C.M."/>
            <person name="Simpson J.R."/>
            <person name="Lauterbach L."/>
            <person name="Steele A.D."/>
            <person name="Gui C."/>
            <person name="Meng S."/>
            <person name="Li G."/>
            <person name="Viehrig K."/>
            <person name="Ye F."/>
            <person name="Su P."/>
            <person name="Kiefer A.F."/>
            <person name="Nichols A."/>
            <person name="Cepeda A.J."/>
            <person name="Yan W."/>
            <person name="Fan B."/>
            <person name="Jiang Y."/>
            <person name="Adhikari A."/>
            <person name="Zheng C.-J."/>
            <person name="Schuster L."/>
            <person name="Cowan T.M."/>
            <person name="Smanski M.J."/>
            <person name="Chevrette M.G."/>
            <person name="De Carvalho L.P.S."/>
            <person name="Shen B."/>
        </authorList>
    </citation>
    <scope>NUCLEOTIDE SEQUENCE [LARGE SCALE GENOMIC DNA]</scope>
    <source>
        <strain evidence="2 3">NPDC047833</strain>
    </source>
</reference>
<dbReference type="SUPFAM" id="SSF46785">
    <property type="entry name" value="Winged helix' DNA-binding domain"/>
    <property type="match status" value="1"/>
</dbReference>
<evidence type="ECO:0000259" key="1">
    <source>
        <dbReference type="Pfam" id="PF13545"/>
    </source>
</evidence>
<organism evidence="2 3">
    <name type="scientific">Streptomyces huasconensis</name>
    <dbReference type="NCBI Taxonomy" id="1854574"/>
    <lineage>
        <taxon>Bacteria</taxon>
        <taxon>Bacillati</taxon>
        <taxon>Actinomycetota</taxon>
        <taxon>Actinomycetes</taxon>
        <taxon>Kitasatosporales</taxon>
        <taxon>Streptomycetaceae</taxon>
        <taxon>Streptomyces</taxon>
    </lineage>
</organism>
<dbReference type="Pfam" id="PF13545">
    <property type="entry name" value="HTH_Crp_2"/>
    <property type="match status" value="1"/>
</dbReference>
<accession>A0ABV3M927</accession>
<name>A0ABV3M927_9ACTN</name>